<reference evidence="3" key="1">
    <citation type="journal article" date="2014" name="Int. J. Syst. Evol. Microbiol.">
        <title>Complete genome sequence of Corynebacterium casei LMG S-19264T (=DSM 44701T), isolated from a smear-ripened cheese.</title>
        <authorList>
            <consortium name="US DOE Joint Genome Institute (JGI-PGF)"/>
            <person name="Walter F."/>
            <person name="Albersmeier A."/>
            <person name="Kalinowski J."/>
            <person name="Ruckert C."/>
        </authorList>
    </citation>
    <scope>NUCLEOTIDE SEQUENCE</scope>
    <source>
        <strain evidence="3">CGMCC 1.12997</strain>
    </source>
</reference>
<protein>
    <submittedName>
        <fullName evidence="3">Activator of HSP90 ATPase</fullName>
    </submittedName>
</protein>
<accession>A0A917M1W2</accession>
<dbReference type="EMBL" id="BMGT01000002">
    <property type="protein sequence ID" value="GGG72130.1"/>
    <property type="molecule type" value="Genomic_DNA"/>
</dbReference>
<comment type="caution">
    <text evidence="3">The sequence shown here is derived from an EMBL/GenBank/DDBJ whole genome shotgun (WGS) entry which is preliminary data.</text>
</comment>
<dbReference type="InterPro" id="IPR023393">
    <property type="entry name" value="START-like_dom_sf"/>
</dbReference>
<dbReference type="CDD" id="cd07814">
    <property type="entry name" value="SRPBCC_CalC_Aha1-like"/>
    <property type="match status" value="1"/>
</dbReference>
<proteinExistence type="inferred from homology"/>
<feature type="domain" description="Activator of Hsp90 ATPase homologue 1/2-like C-terminal" evidence="2">
    <location>
        <begin position="19"/>
        <end position="143"/>
    </location>
</feature>
<dbReference type="InterPro" id="IPR013538">
    <property type="entry name" value="ASHA1/2-like_C"/>
</dbReference>
<dbReference type="Gene3D" id="3.30.530.20">
    <property type="match status" value="1"/>
</dbReference>
<dbReference type="SUPFAM" id="SSF55961">
    <property type="entry name" value="Bet v1-like"/>
    <property type="match status" value="1"/>
</dbReference>
<gene>
    <name evidence="3" type="ORF">GCM10011585_13040</name>
</gene>
<sequence>MSNSTESPRTLVMERVFPHPPTKLWRALTESPLLAQWMMSNDFEPVVGRKFQFRADPMPNWNGIVDGEVLVIDPLQRLSYSWGVGGSEGVGGLQWVVLWTLTPAEGGTHVRMEQSGFGPEQQANYQGAKYGWQKFFDGLERVLDGGAV</sequence>
<dbReference type="Proteomes" id="UP000647241">
    <property type="component" value="Unassembled WGS sequence"/>
</dbReference>
<evidence type="ECO:0000259" key="2">
    <source>
        <dbReference type="Pfam" id="PF08327"/>
    </source>
</evidence>
<keyword evidence="4" id="KW-1185">Reference proteome</keyword>
<reference evidence="3" key="2">
    <citation type="submission" date="2020-09" db="EMBL/GenBank/DDBJ databases">
        <authorList>
            <person name="Sun Q."/>
            <person name="Zhou Y."/>
        </authorList>
    </citation>
    <scope>NUCLEOTIDE SEQUENCE</scope>
    <source>
        <strain evidence="3">CGMCC 1.12997</strain>
    </source>
</reference>
<evidence type="ECO:0000313" key="3">
    <source>
        <dbReference type="EMBL" id="GGG72130.1"/>
    </source>
</evidence>
<evidence type="ECO:0000313" key="4">
    <source>
        <dbReference type="Proteomes" id="UP000647241"/>
    </source>
</evidence>
<dbReference type="RefSeq" id="WP_188553394.1">
    <property type="nucleotide sequence ID" value="NZ_BMGT01000002.1"/>
</dbReference>
<organism evidence="3 4">
    <name type="scientific">Edaphobacter dinghuensis</name>
    <dbReference type="NCBI Taxonomy" id="1560005"/>
    <lineage>
        <taxon>Bacteria</taxon>
        <taxon>Pseudomonadati</taxon>
        <taxon>Acidobacteriota</taxon>
        <taxon>Terriglobia</taxon>
        <taxon>Terriglobales</taxon>
        <taxon>Acidobacteriaceae</taxon>
        <taxon>Edaphobacter</taxon>
    </lineage>
</organism>
<dbReference type="Pfam" id="PF08327">
    <property type="entry name" value="AHSA1"/>
    <property type="match status" value="1"/>
</dbReference>
<evidence type="ECO:0000256" key="1">
    <source>
        <dbReference type="ARBA" id="ARBA00006817"/>
    </source>
</evidence>
<name>A0A917M1W2_9BACT</name>
<dbReference type="AlphaFoldDB" id="A0A917M1W2"/>
<comment type="similarity">
    <text evidence="1">Belongs to the AHA1 family.</text>
</comment>